<organism evidence="5 6">
    <name type="scientific">Spirosoma pollinicola</name>
    <dbReference type="NCBI Taxonomy" id="2057025"/>
    <lineage>
        <taxon>Bacteria</taxon>
        <taxon>Pseudomonadati</taxon>
        <taxon>Bacteroidota</taxon>
        <taxon>Cytophagia</taxon>
        <taxon>Cytophagales</taxon>
        <taxon>Cytophagaceae</taxon>
        <taxon>Spirosoma</taxon>
    </lineage>
</organism>
<dbReference type="Pfam" id="PF00207">
    <property type="entry name" value="A2M"/>
    <property type="match status" value="1"/>
</dbReference>
<dbReference type="SUPFAM" id="SSF48239">
    <property type="entry name" value="Terpenoid cyclases/Protein prenyltransferases"/>
    <property type="match status" value="1"/>
</dbReference>
<dbReference type="EMBL" id="CP025096">
    <property type="protein sequence ID" value="AUD05640.1"/>
    <property type="molecule type" value="Genomic_DNA"/>
</dbReference>
<dbReference type="Gene3D" id="2.60.40.1930">
    <property type="match status" value="1"/>
</dbReference>
<evidence type="ECO:0000256" key="3">
    <source>
        <dbReference type="SAM" id="SignalP"/>
    </source>
</evidence>
<feature type="region of interest" description="Disordered" evidence="2">
    <location>
        <begin position="142"/>
        <end position="162"/>
    </location>
</feature>
<dbReference type="Pfam" id="PF01835">
    <property type="entry name" value="MG2"/>
    <property type="match status" value="1"/>
</dbReference>
<feature type="chain" id="PRO_5014856074" evidence="3">
    <location>
        <begin position="19"/>
        <end position="2039"/>
    </location>
</feature>
<dbReference type="PANTHER" id="PTHR40094">
    <property type="entry name" value="ALPHA-2-MACROGLOBULIN HOMOLOG"/>
    <property type="match status" value="1"/>
</dbReference>
<feature type="signal peptide" evidence="3">
    <location>
        <begin position="1"/>
        <end position="18"/>
    </location>
</feature>
<dbReference type="Proteomes" id="UP000232883">
    <property type="component" value="Chromosome"/>
</dbReference>
<comment type="similarity">
    <text evidence="1">Belongs to the protease inhibitor I39 (alpha-2-macroglobulin) family. Bacterial alpha-2-macroglobulin subfamily.</text>
</comment>
<dbReference type="InterPro" id="IPR002890">
    <property type="entry name" value="MG2"/>
</dbReference>
<evidence type="ECO:0000313" key="6">
    <source>
        <dbReference type="Proteomes" id="UP000232883"/>
    </source>
</evidence>
<dbReference type="InterPro" id="IPR008930">
    <property type="entry name" value="Terpenoid_cyclase/PrenylTrfase"/>
</dbReference>
<dbReference type="PANTHER" id="PTHR40094:SF1">
    <property type="entry name" value="UBIQUITIN DOMAIN-CONTAINING PROTEIN"/>
    <property type="match status" value="1"/>
</dbReference>
<evidence type="ECO:0000259" key="4">
    <source>
        <dbReference type="SMART" id="SM01360"/>
    </source>
</evidence>
<reference evidence="5 6" key="1">
    <citation type="submission" date="2017-11" db="EMBL/GenBank/DDBJ databases">
        <title>Taxonomic description and genome sequences of Spirosoma HA7 sp. nov., isolated from pollen microhabitat of Corylus avellana.</title>
        <authorList>
            <person name="Ambika Manirajan B."/>
            <person name="Suarez C."/>
            <person name="Ratering S."/>
            <person name="Geissler-Plaum R."/>
            <person name="Cardinale M."/>
            <person name="Sylvia S."/>
        </authorList>
    </citation>
    <scope>NUCLEOTIDE SEQUENCE [LARGE SCALE GENOMIC DNA]</scope>
    <source>
        <strain evidence="5 6">HA7</strain>
    </source>
</reference>
<name>A0A2K8Z704_9BACT</name>
<feature type="domain" description="Alpha-2-macroglobulin" evidence="4">
    <location>
        <begin position="1273"/>
        <end position="1363"/>
    </location>
</feature>
<dbReference type="SMART" id="SM01360">
    <property type="entry name" value="A2M"/>
    <property type="match status" value="1"/>
</dbReference>
<keyword evidence="6" id="KW-1185">Reference proteome</keyword>
<dbReference type="InterPro" id="IPR001599">
    <property type="entry name" value="Macroglobln_a2"/>
</dbReference>
<gene>
    <name evidence="5" type="ORF">CWM47_29630</name>
</gene>
<dbReference type="RefSeq" id="WP_100992193.1">
    <property type="nucleotide sequence ID" value="NZ_CP025096.1"/>
</dbReference>
<dbReference type="InterPro" id="IPR051802">
    <property type="entry name" value="YfhM-like"/>
</dbReference>
<dbReference type="InterPro" id="IPR041246">
    <property type="entry name" value="Bact_MG10"/>
</dbReference>
<protein>
    <submittedName>
        <fullName evidence="5">Alpha-2-macroglobulin</fullName>
    </submittedName>
</protein>
<dbReference type="GO" id="GO:0004866">
    <property type="term" value="F:endopeptidase inhibitor activity"/>
    <property type="evidence" value="ECO:0007669"/>
    <property type="project" value="InterPro"/>
</dbReference>
<dbReference type="Gene3D" id="1.50.10.20">
    <property type="match status" value="1"/>
</dbReference>
<accession>A0A2K8Z704</accession>
<evidence type="ECO:0000313" key="5">
    <source>
        <dbReference type="EMBL" id="AUD05640.1"/>
    </source>
</evidence>
<keyword evidence="3" id="KW-0732">Signal</keyword>
<evidence type="ECO:0000256" key="2">
    <source>
        <dbReference type="SAM" id="MobiDB-lite"/>
    </source>
</evidence>
<dbReference type="OrthoDB" id="9767116at2"/>
<dbReference type="Pfam" id="PF17973">
    <property type="entry name" value="bMG10"/>
    <property type="match status" value="1"/>
</dbReference>
<dbReference type="KEGG" id="spir:CWM47_29630"/>
<proteinExistence type="inferred from homology"/>
<sequence length="2039" mass="227638">MNAYFSLFFLLITMAATTQNTPQPDYARDWKRADSLAAKGLPKSALDIANRIYKEAKAAHNHQQVTKAAIYRAIYRSASDEDAYVDLIKSTQADVAETPEPARSVLESTLADLYWQYFQQNRYKFYDRATIGRATIGRANPGRATIGKTTTGKTDSGKPENTNTSTADFTTWDAHQLVEAVTKAYLASVEQKALLQKTPIATYEALIEKGDADARHLRPTLYDVLTHRAIGFFQNTEPDLLKPVFKFELNQTSYFAEPAVFAKLTIQSQDSLSGRYQALLLYQQLLAFHLADTNPDALADADVLRLAFVHQHSVLPAKDSLYKQALEKQIARFKNQPTEAVYAYQLAEFLTNSGTPIRPFDENDDSATEPVPVSPSRWNRKQAADICRDLAKRFPNTRAGKQASQLLARLLTHTVSVQLEHVNAPGQPFRMLVNYQNTPKLIYRISKVSTADIQNRISGDDDQRKKILTALLKQASVVEKTVSLPDDGDLNQHTVEVPLSGLPVGQYIVLATADDKLQNKPESVQYAAFTVSTLGFITLSANNAEPNQTIYVTNRLTGEPMKNASVVVIPAQKNTTASNRNAIQTDGAGRIKIPVSTLPMQESFQYLITAGTDTLLSDPQYSYRYFSGRNEELAQTYAKLFTDRAIYRPGQAIYVKGLLYNGKTNQYAVVANHVVAIELLDQNGERITKQTVRTNEFGTFTTTFTAPVGRLTGIMTIQTTYGGTSIRVEEYKRPTFEVKANPIKQSFKLSQTVTLTASAKTFSGAVVDGADVRYRVVRKLRPRWEWWYVPRNTNQTEIANGTTQTDAQGNISIAFPATPDLGKARQENPIFEFEVTIDVTDKAGETRSTVQTLSIGYSALQISLAIPAQIELDKPNPFPVKITNQSGEKVSAKGQLTVYRLQPPARPLRSRLWSRPDRQLLTKAEFEKLFPNDLYANENDPRSWSKGPIVQQQPINSPADSLVKPDISRYTPGEYVAELTVTDSAGDSTKEQAFFAVVNDKQPVASARPDNWVQVRKATAEPGEDAVFWVGNSLPGWILMTIEENQKTVRQEWLKTDGRPQRVSLPVTEKQRGGFSVHFAMIQNGRLYQKSQLITVPFTNKELQIATQTFRNKLKPGEHEEWTLTIGGLNKQPAELVATLYDASLDAFDRLNWPTSFYQTYSPDFYAWQSSSFNAQSSSPIVYRYRPELALPARRYDVLIGLQNGQSRVYNYQMRMAKGGAVQSMAMAAPMQDRAIELKEAVSAESVVTAYGKDAPKPSLQPIINPRQNFNETAFFTPQAQTDKDGHLVLKFIMPEALTRWRLLAFAHTKDLKTGTLEREIITQKELMITANAPRFFREGDTIRLTARVNNLSEKLLNGTATLQLTDALTGQPLDQKIKVLESQGKLAIAAGAGQAVGWTLVIPTGIETVTCRLTAQSGQFTDGEEFTIPVLPNRMLVTDTKPFWVNGKETKTFTLKPLANLSPELPAQHERLTVEVTSNPSWYALQSLPYLMEYRYECAEQLFSRLYANSLAAHIVASKPAFKQVIAEWQKNPPRSSLQSNEELKAVTLENSPWLADARSEAERQAQLGQLLDANRMESEQIQAFEKLKQLQTGSGGFRWFGGMEPNLPMTLHILSGLGHLKKLGVTFPAELQNELSDMQASAINFADAEILRWIKEQKKLEEQKKGKVAGGWYFSATQYLYARSFYLDKPMDKSVLAYLKQRVAGDWLTQSLQGQALSAMALNRFGDTKTADGIMRSLKERSRKSEEMGLYWPDNTSGLQWYQTPIETQAYLIEAFDEIKPDQVLVDDMKRWLIRQKQTQSWSSTKATTEAVYALLLRGSDWLGTGVHTQVSLGGQPIESRVTKADAITGYEKVTYAASEIKPEMGAIQITKTGAGPAWGALYWQHFEPLDQVMPGSAGLSVQKTLYVQRDSPNGPIISTVASQKSLKPGDLIKVRLVLKTDRAMEYVHLKDGRASGFEPVVALSGYKYQNGLGYYESPRDASTDFFMSYLPVGTHVFEYNLRVAQSGDFSAGVATVQCFYAPEFSAHSAGERVKVK</sequence>
<evidence type="ECO:0000256" key="1">
    <source>
        <dbReference type="ARBA" id="ARBA00010556"/>
    </source>
</evidence>
<feature type="compositionally biased region" description="Low complexity" evidence="2">
    <location>
        <begin position="145"/>
        <end position="154"/>
    </location>
</feature>